<dbReference type="EMBL" id="OC863097">
    <property type="protein sequence ID" value="CAD7630772.1"/>
    <property type="molecule type" value="Genomic_DNA"/>
</dbReference>
<evidence type="ECO:0000313" key="3">
    <source>
        <dbReference type="EMBL" id="CAD7630772.1"/>
    </source>
</evidence>
<evidence type="ECO:0000256" key="1">
    <source>
        <dbReference type="SAM" id="Phobius"/>
    </source>
</evidence>
<feature type="transmembrane region" description="Helical" evidence="1">
    <location>
        <begin position="551"/>
        <end position="569"/>
    </location>
</feature>
<dbReference type="OrthoDB" id="10265389at2759"/>
<dbReference type="InterPro" id="IPR052728">
    <property type="entry name" value="O2_lipid_transport_reg"/>
</dbReference>
<feature type="transmembrane region" description="Helical" evidence="1">
    <location>
        <begin position="327"/>
        <end position="348"/>
    </location>
</feature>
<feature type="transmembrane region" description="Helical" evidence="1">
    <location>
        <begin position="295"/>
        <end position="315"/>
    </location>
</feature>
<feature type="domain" description="Nose resistant-to-fluoxetine protein N-terminal" evidence="2">
    <location>
        <begin position="2"/>
        <end position="123"/>
    </location>
</feature>
<proteinExistence type="predicted"/>
<name>A0A7R9Q3D9_9ACAR</name>
<gene>
    <name evidence="3" type="ORF">OSB1V03_LOCUS11184</name>
</gene>
<feature type="transmembrane region" description="Helical" evidence="1">
    <location>
        <begin position="238"/>
        <end position="260"/>
    </location>
</feature>
<dbReference type="PANTHER" id="PTHR11161">
    <property type="entry name" value="O-ACYLTRANSFERASE"/>
    <property type="match status" value="1"/>
</dbReference>
<feature type="transmembrane region" description="Helical" evidence="1">
    <location>
        <begin position="589"/>
        <end position="615"/>
    </location>
</feature>
<accession>A0A7R9Q3D9</accession>
<feature type="transmembrane region" description="Helical" evidence="1">
    <location>
        <begin position="396"/>
        <end position="420"/>
    </location>
</feature>
<dbReference type="Pfam" id="PF20146">
    <property type="entry name" value="NRF"/>
    <property type="match status" value="1"/>
</dbReference>
<feature type="transmembrane region" description="Helical" evidence="1">
    <location>
        <begin position="153"/>
        <end position="175"/>
    </location>
</feature>
<dbReference type="Proteomes" id="UP000759131">
    <property type="component" value="Unassembled WGS sequence"/>
</dbReference>
<keyword evidence="4" id="KW-1185">Reference proteome</keyword>
<dbReference type="InterPro" id="IPR006621">
    <property type="entry name" value="Nose-resist-to-fluoxetine_N"/>
</dbReference>
<keyword evidence="1" id="KW-1133">Transmembrane helix</keyword>
<organism evidence="3">
    <name type="scientific">Medioppia subpectinata</name>
    <dbReference type="NCBI Taxonomy" id="1979941"/>
    <lineage>
        <taxon>Eukaryota</taxon>
        <taxon>Metazoa</taxon>
        <taxon>Ecdysozoa</taxon>
        <taxon>Arthropoda</taxon>
        <taxon>Chelicerata</taxon>
        <taxon>Arachnida</taxon>
        <taxon>Acari</taxon>
        <taxon>Acariformes</taxon>
        <taxon>Sarcoptiformes</taxon>
        <taxon>Oribatida</taxon>
        <taxon>Brachypylina</taxon>
        <taxon>Oppioidea</taxon>
        <taxon>Oppiidae</taxon>
        <taxon>Medioppia</taxon>
    </lineage>
</organism>
<dbReference type="AlphaFoldDB" id="A0A7R9Q3D9"/>
<keyword evidence="1" id="KW-0472">Membrane</keyword>
<reference evidence="3" key="1">
    <citation type="submission" date="2020-11" db="EMBL/GenBank/DDBJ databases">
        <authorList>
            <person name="Tran Van P."/>
        </authorList>
    </citation>
    <scope>NUCLEOTIDE SEQUENCE</scope>
</reference>
<feature type="transmembrane region" description="Helical" evidence="1">
    <location>
        <begin position="368"/>
        <end position="389"/>
    </location>
</feature>
<dbReference type="EMBL" id="CAJPIZ010008522">
    <property type="protein sequence ID" value="CAG2111202.1"/>
    <property type="molecule type" value="Genomic_DNA"/>
</dbReference>
<dbReference type="PANTHER" id="PTHR11161:SF0">
    <property type="entry name" value="O-ACYLTRANSFERASE LIKE PROTEIN"/>
    <property type="match status" value="1"/>
</dbReference>
<evidence type="ECO:0000313" key="4">
    <source>
        <dbReference type="Proteomes" id="UP000759131"/>
    </source>
</evidence>
<protein>
    <recommendedName>
        <fullName evidence="2">Nose resistant-to-fluoxetine protein N-terminal domain-containing protein</fullName>
    </recommendedName>
</protein>
<keyword evidence="1" id="KW-0812">Transmembrane</keyword>
<evidence type="ECO:0000259" key="2">
    <source>
        <dbReference type="Pfam" id="PF20146"/>
    </source>
</evidence>
<feature type="transmembrane region" description="Helical" evidence="1">
    <location>
        <begin position="440"/>
        <end position="462"/>
    </location>
</feature>
<feature type="transmembrane region" description="Helical" evidence="1">
    <location>
        <begin position="474"/>
        <end position="495"/>
    </location>
</feature>
<sequence>MTVMDTMGRFLETGTADGKHSSFGEYDECLDLESPEDKGLVVKGQYCLVKVILPYPSVNSYKRGDPYDPTFDEEGITPFKYLNGGNFTTITKMIENLNTYKGSSYRLGFCTPHLCKKHEIEEFINKVLYPITRLPLEVGRYCIRKDKSEDLTMLQILSVTILVTLTIIVITSTGIEIYNIIYEKSITEDNRNLGETKFAEEEPFKVNPYYYTFSLVTNSRKLFEQSNRFTSLDTIKMFVILHIYVFHLYNTLATIGIVTLKRPFATYPSQVLELDRYTTLRNTLTFDVLFIMSRYMRFAVPMLGSMIFINVLPLMGSGPIWDEGTQWVTTGCQNPLVVLFGMLFISNYNDQFALMERQSAVPFCNPVTWFVSAIFQLHIIIPILIIICYKNAKYGVYTTVGVIVLAMIASIIPTVIFNILPQMQYILIDSYEELYRSFTWYHLSTTQYIVSFVVGVAGGYLIRRDWTLSIEYEVMGWCASVFTIIIVFMWSNTFWKVQKSAPLYSVLLWFTFGKFGFAVAITWIFFCLCTGRAQTMDYLLSWPNFNPFSRLSFSFFMIQFIVVIRRVFGVKETITMSDGLLIENSIIDFMVTFCLAYIFYSLIEAPFTNLMAIWLKKGQKDDLLSPPNGTVHNVDKPVSGAKNMMMKDMGHVNHIELEDDFNQNHNFVETIKI</sequence>
<feature type="transmembrane region" description="Helical" evidence="1">
    <location>
        <begin position="507"/>
        <end position="530"/>
    </location>
</feature>